<dbReference type="EMBL" id="VOIH02000002">
    <property type="protein sequence ID" value="KAF3454449.1"/>
    <property type="molecule type" value="Genomic_DNA"/>
</dbReference>
<keyword evidence="2" id="KW-1185">Reference proteome</keyword>
<gene>
    <name evidence="1" type="ORF">FNV43_RR04896</name>
</gene>
<evidence type="ECO:0000313" key="2">
    <source>
        <dbReference type="Proteomes" id="UP000796880"/>
    </source>
</evidence>
<organism evidence="1 2">
    <name type="scientific">Rhamnella rubrinervis</name>
    <dbReference type="NCBI Taxonomy" id="2594499"/>
    <lineage>
        <taxon>Eukaryota</taxon>
        <taxon>Viridiplantae</taxon>
        <taxon>Streptophyta</taxon>
        <taxon>Embryophyta</taxon>
        <taxon>Tracheophyta</taxon>
        <taxon>Spermatophyta</taxon>
        <taxon>Magnoliopsida</taxon>
        <taxon>eudicotyledons</taxon>
        <taxon>Gunneridae</taxon>
        <taxon>Pentapetalae</taxon>
        <taxon>rosids</taxon>
        <taxon>fabids</taxon>
        <taxon>Rosales</taxon>
        <taxon>Rhamnaceae</taxon>
        <taxon>rhamnoid group</taxon>
        <taxon>Rhamneae</taxon>
        <taxon>Rhamnella</taxon>
    </lineage>
</organism>
<evidence type="ECO:0000313" key="1">
    <source>
        <dbReference type="EMBL" id="KAF3454449.1"/>
    </source>
</evidence>
<dbReference type="Proteomes" id="UP000796880">
    <property type="component" value="Unassembled WGS sequence"/>
</dbReference>
<protein>
    <submittedName>
        <fullName evidence="1">Uncharacterized protein</fullName>
    </submittedName>
</protein>
<accession>A0A8K0HLP1</accession>
<name>A0A8K0HLP1_9ROSA</name>
<sequence>MNGVNDSYSPHCCGELFFEDSSGLWPHFWMLKSRIANNSSISFECSAFLRVSFRGGNTPFQLSFLGRSATGPRESVPTAEIWDTVNPIFANGPSRPSSFSPWLAFLPCVCGLHQLHPGELIYTLIIIPVLLQVNEGPLRLLDRGEFFLLSSVAAILEATLLGHGLWRGSWK</sequence>
<reference evidence="1" key="1">
    <citation type="submission" date="2020-03" db="EMBL/GenBank/DDBJ databases">
        <title>A high-quality chromosome-level genome assembly of a woody plant with both climbing and erect habits, Rhamnella rubrinervis.</title>
        <authorList>
            <person name="Lu Z."/>
            <person name="Yang Y."/>
            <person name="Zhu X."/>
            <person name="Sun Y."/>
        </authorList>
    </citation>
    <scope>NUCLEOTIDE SEQUENCE</scope>
    <source>
        <strain evidence="1">BYM</strain>
        <tissue evidence="1">Leaf</tissue>
    </source>
</reference>
<comment type="caution">
    <text evidence="1">The sequence shown here is derived from an EMBL/GenBank/DDBJ whole genome shotgun (WGS) entry which is preliminary data.</text>
</comment>
<proteinExistence type="predicted"/>
<dbReference type="AlphaFoldDB" id="A0A8K0HLP1"/>